<dbReference type="InterPro" id="IPR041698">
    <property type="entry name" value="Methyltransf_25"/>
</dbReference>
<proteinExistence type="predicted"/>
<evidence type="ECO:0000313" key="2">
    <source>
        <dbReference type="EMBL" id="SDM34325.1"/>
    </source>
</evidence>
<dbReference type="PIRSF" id="PIRSF034653">
    <property type="entry name" value="Mtase_yjhp_prd"/>
    <property type="match status" value="1"/>
</dbReference>
<dbReference type="STRING" id="683260.SAMN05421874_1573"/>
<feature type="domain" description="Methyltransferase" evidence="1">
    <location>
        <begin position="40"/>
        <end position="134"/>
    </location>
</feature>
<dbReference type="GO" id="GO:0032259">
    <property type="term" value="P:methylation"/>
    <property type="evidence" value="ECO:0007669"/>
    <property type="project" value="UniProtKB-KW"/>
</dbReference>
<sequence>MDLPRSFTIRESSHRIINPLTPEKLATLGAAIRLRPGVSVVDLCCGKGEMLATWARDHGVTGTGVDISTVFLSAARERVAELGVADRVTFVHGDASTYVAAQPADVAACIGATWIGQGTAGTVTLLERSVRPGGMLLVGECFWRAEPPGQEAIEGCHARSRDDFETLPGLVRLFDGLGYDLVEMVLADEDSWDRYVAAQWMNVRTWLDAHPDDELAPEFRAELSREPLLYTAYQRRLLGWGVFALKRR</sequence>
<keyword evidence="2" id="KW-0489">Methyltransferase</keyword>
<organism evidence="2 3">
    <name type="scientific">Nonomuraea maritima</name>
    <dbReference type="NCBI Taxonomy" id="683260"/>
    <lineage>
        <taxon>Bacteria</taxon>
        <taxon>Bacillati</taxon>
        <taxon>Actinomycetota</taxon>
        <taxon>Actinomycetes</taxon>
        <taxon>Streptosporangiales</taxon>
        <taxon>Streptosporangiaceae</taxon>
        <taxon>Nonomuraea</taxon>
    </lineage>
</organism>
<dbReference type="OrthoDB" id="474235at2"/>
<dbReference type="Proteomes" id="UP000198683">
    <property type="component" value="Unassembled WGS sequence"/>
</dbReference>
<dbReference type="PANTHER" id="PTHR43464:SF3">
    <property type="entry name" value="SAM-DEPENDENT METHYLTRANSFERASE"/>
    <property type="match status" value="1"/>
</dbReference>
<keyword evidence="2" id="KW-0808">Transferase</keyword>
<protein>
    <submittedName>
        <fullName evidence="2">Methyltransferase domain-containing protein</fullName>
    </submittedName>
</protein>
<name>A0A1G9SHR6_9ACTN</name>
<dbReference type="InterPro" id="IPR029063">
    <property type="entry name" value="SAM-dependent_MTases_sf"/>
</dbReference>
<dbReference type="Pfam" id="PF13649">
    <property type="entry name" value="Methyltransf_25"/>
    <property type="match status" value="1"/>
</dbReference>
<evidence type="ECO:0000313" key="3">
    <source>
        <dbReference type="Proteomes" id="UP000198683"/>
    </source>
</evidence>
<dbReference type="SUPFAM" id="SSF53335">
    <property type="entry name" value="S-adenosyl-L-methionine-dependent methyltransferases"/>
    <property type="match status" value="1"/>
</dbReference>
<dbReference type="RefSeq" id="WP_090774172.1">
    <property type="nucleotide sequence ID" value="NZ_FNFB01000057.1"/>
</dbReference>
<reference evidence="2 3" key="1">
    <citation type="submission" date="2016-10" db="EMBL/GenBank/DDBJ databases">
        <authorList>
            <person name="de Groot N.N."/>
        </authorList>
    </citation>
    <scope>NUCLEOTIDE SEQUENCE [LARGE SCALE GENOMIC DNA]</scope>
    <source>
        <strain evidence="2 3">CGMCC 4.5681</strain>
    </source>
</reference>
<dbReference type="CDD" id="cd02440">
    <property type="entry name" value="AdoMet_MTases"/>
    <property type="match status" value="1"/>
</dbReference>
<dbReference type="GO" id="GO:0008168">
    <property type="term" value="F:methyltransferase activity"/>
    <property type="evidence" value="ECO:0007669"/>
    <property type="project" value="UniProtKB-KW"/>
</dbReference>
<evidence type="ECO:0000259" key="1">
    <source>
        <dbReference type="Pfam" id="PF13649"/>
    </source>
</evidence>
<gene>
    <name evidence="2" type="ORF">SAMN05421874_1573</name>
</gene>
<dbReference type="AlphaFoldDB" id="A0A1G9SHR6"/>
<dbReference type="InterPro" id="IPR017031">
    <property type="entry name" value="Pre_MeTrfase_YjhP"/>
</dbReference>
<dbReference type="Gene3D" id="3.40.50.150">
    <property type="entry name" value="Vaccinia Virus protein VP39"/>
    <property type="match status" value="1"/>
</dbReference>
<dbReference type="EMBL" id="FNFB01000057">
    <property type="protein sequence ID" value="SDM34325.1"/>
    <property type="molecule type" value="Genomic_DNA"/>
</dbReference>
<dbReference type="PANTHER" id="PTHR43464">
    <property type="entry name" value="METHYLTRANSFERASE"/>
    <property type="match status" value="1"/>
</dbReference>
<keyword evidence="3" id="KW-1185">Reference proteome</keyword>
<accession>A0A1G9SHR6</accession>